<feature type="compositionally biased region" description="Basic and acidic residues" evidence="6">
    <location>
        <begin position="116"/>
        <end position="127"/>
    </location>
</feature>
<dbReference type="InterPro" id="IPR003726">
    <property type="entry name" value="HCY_dom"/>
</dbReference>
<evidence type="ECO:0000313" key="8">
    <source>
        <dbReference type="EMBL" id="PHJ19214.1"/>
    </source>
</evidence>
<comment type="caution">
    <text evidence="8">The sequence shown here is derived from an EMBL/GenBank/DDBJ whole genome shotgun (WGS) entry which is preliminary data.</text>
</comment>
<dbReference type="PROSITE" id="PS50970">
    <property type="entry name" value="HCY"/>
    <property type="match status" value="1"/>
</dbReference>
<dbReference type="GeneID" id="94430321"/>
<dbReference type="GO" id="GO:0032259">
    <property type="term" value="P:methylation"/>
    <property type="evidence" value="ECO:0007669"/>
    <property type="project" value="UniProtKB-KW"/>
</dbReference>
<evidence type="ECO:0000256" key="1">
    <source>
        <dbReference type="ARBA" id="ARBA00022603"/>
    </source>
</evidence>
<protein>
    <submittedName>
        <fullName evidence="8">Homocysteine methyltransferase</fullName>
    </submittedName>
</protein>
<gene>
    <name evidence="8" type="ORF">CSUI_006960</name>
</gene>
<dbReference type="Gene3D" id="3.20.20.330">
    <property type="entry name" value="Homocysteine-binding-like domain"/>
    <property type="match status" value="1"/>
</dbReference>
<keyword evidence="4 5" id="KW-0862">Zinc</keyword>
<feature type="region of interest" description="Disordered" evidence="6">
    <location>
        <begin position="101"/>
        <end position="127"/>
    </location>
</feature>
<feature type="region of interest" description="Disordered" evidence="6">
    <location>
        <begin position="314"/>
        <end position="356"/>
    </location>
</feature>
<dbReference type="GO" id="GO:0008898">
    <property type="term" value="F:S-adenosylmethionine-homocysteine S-methyltransferase activity"/>
    <property type="evidence" value="ECO:0007669"/>
    <property type="project" value="TreeGrafter"/>
</dbReference>
<feature type="binding site" evidence="5">
    <location>
        <position position="267"/>
    </location>
    <ligand>
        <name>Zn(2+)</name>
        <dbReference type="ChEBI" id="CHEBI:29105"/>
    </ligand>
</feature>
<dbReference type="SUPFAM" id="SSF82282">
    <property type="entry name" value="Homocysteine S-methyltransferase"/>
    <property type="match status" value="2"/>
</dbReference>
<dbReference type="Proteomes" id="UP000221165">
    <property type="component" value="Unassembled WGS sequence"/>
</dbReference>
<evidence type="ECO:0000256" key="6">
    <source>
        <dbReference type="SAM" id="MobiDB-lite"/>
    </source>
</evidence>
<keyword evidence="3 5" id="KW-0479">Metal-binding</keyword>
<accession>A0A2C6KSA1</accession>
<evidence type="ECO:0000256" key="5">
    <source>
        <dbReference type="PROSITE-ProRule" id="PRU00333"/>
    </source>
</evidence>
<dbReference type="GO" id="GO:0046872">
    <property type="term" value="F:metal ion binding"/>
    <property type="evidence" value="ECO:0007669"/>
    <property type="project" value="UniProtKB-KW"/>
</dbReference>
<evidence type="ECO:0000259" key="7">
    <source>
        <dbReference type="PROSITE" id="PS50970"/>
    </source>
</evidence>
<feature type="domain" description="Hcy-binding" evidence="7">
    <location>
        <begin position="1"/>
        <end position="461"/>
    </location>
</feature>
<feature type="compositionally biased region" description="Basic and acidic residues" evidence="6">
    <location>
        <begin position="335"/>
        <end position="346"/>
    </location>
</feature>
<reference evidence="8 9" key="1">
    <citation type="journal article" date="2017" name="Int. J. Parasitol.">
        <title>The genome of the protozoan parasite Cystoisospora suis and a reverse vaccinology approach to identify vaccine candidates.</title>
        <authorList>
            <person name="Palmieri N."/>
            <person name="Shrestha A."/>
            <person name="Ruttkowski B."/>
            <person name="Beck T."/>
            <person name="Vogl C."/>
            <person name="Tomley F."/>
            <person name="Blake D.P."/>
            <person name="Joachim A."/>
        </authorList>
    </citation>
    <scope>NUCLEOTIDE SEQUENCE [LARGE SCALE GENOMIC DNA]</scope>
    <source>
        <strain evidence="8 9">Wien I</strain>
    </source>
</reference>
<sequence>DAADRDSREILLLDGGLGTHLRTLGAKFENSPVWSSQALVSAPSLIRQAHLDFYLAGADVAFTATYQASLKGLTQIGLSAAEAAETVRRAVVLADEARQAAMAGGPADSQEGEEGTGEKEVSDRGTREILGTIGGEEEHSRRKKLKVILSNGSYGAALGGGEEYRGNYGVPAEEIQAFHRWRLEAALQSSPGLLDAVVFETLPESAEAKAILSLLREFPDLQGRVWFSFSCKSPTSLSSGENFREVVSEILRLDARHRFLSAVGVNCSPISLMTPLLCEPSLLESLAAPLEKTRDISGLFTLCYPNNEPWRNPSVGLPPGSKVAEAPRSVFSTDRSTHSTESRETAPTDTECYPASSGSAGRLAGLYTVVPFKSSVRGVEKIPGASTPVRPASKTVVRQSLCHVSRQQKRTHSGSEGAGGVRCDGHLLASQVKSWIDGGVTAVGGCCGTSPEDLSAILTVLKANGCVENRTKQSGQGLRRPGSNGSELRYRLSKMMQCTREHQRLVSGT</sequence>
<dbReference type="GO" id="GO:0033528">
    <property type="term" value="P:S-methylmethionine cycle"/>
    <property type="evidence" value="ECO:0007669"/>
    <property type="project" value="TreeGrafter"/>
</dbReference>
<dbReference type="InterPro" id="IPR036589">
    <property type="entry name" value="HCY_dom_sf"/>
</dbReference>
<evidence type="ECO:0000256" key="4">
    <source>
        <dbReference type="ARBA" id="ARBA00022833"/>
    </source>
</evidence>
<dbReference type="RefSeq" id="XP_067920916.1">
    <property type="nucleotide sequence ID" value="XM_068067110.1"/>
</dbReference>
<proteinExistence type="predicted"/>
<evidence type="ECO:0000256" key="3">
    <source>
        <dbReference type="ARBA" id="ARBA00022723"/>
    </source>
</evidence>
<organism evidence="8 9">
    <name type="scientific">Cystoisospora suis</name>
    <dbReference type="NCBI Taxonomy" id="483139"/>
    <lineage>
        <taxon>Eukaryota</taxon>
        <taxon>Sar</taxon>
        <taxon>Alveolata</taxon>
        <taxon>Apicomplexa</taxon>
        <taxon>Conoidasida</taxon>
        <taxon>Coccidia</taxon>
        <taxon>Eucoccidiorida</taxon>
        <taxon>Eimeriorina</taxon>
        <taxon>Sarcocystidae</taxon>
        <taxon>Cystoisospora</taxon>
    </lineage>
</organism>
<dbReference type="InterPro" id="IPR051486">
    <property type="entry name" value="Hcy_S-methyltransferase"/>
</dbReference>
<dbReference type="AlphaFoldDB" id="A0A2C6KSA1"/>
<keyword evidence="2 5" id="KW-0808">Transferase</keyword>
<dbReference type="VEuPathDB" id="ToxoDB:CSUI_006960"/>
<keyword evidence="1 5" id="KW-0489">Methyltransferase</keyword>
<feature type="binding site" evidence="5">
    <location>
        <position position="447"/>
    </location>
    <ligand>
        <name>Zn(2+)</name>
        <dbReference type="ChEBI" id="CHEBI:29105"/>
    </ligand>
</feature>
<dbReference type="OrthoDB" id="261426at2759"/>
<dbReference type="PANTHER" id="PTHR46015">
    <property type="entry name" value="ZGC:172121"/>
    <property type="match status" value="1"/>
</dbReference>
<comment type="cofactor">
    <cofactor evidence="5">
        <name>Zn(2+)</name>
        <dbReference type="ChEBI" id="CHEBI:29105"/>
    </cofactor>
</comment>
<evidence type="ECO:0000256" key="2">
    <source>
        <dbReference type="ARBA" id="ARBA00022679"/>
    </source>
</evidence>
<feature type="binding site" evidence="5">
    <location>
        <position position="446"/>
    </location>
    <ligand>
        <name>Zn(2+)</name>
        <dbReference type="ChEBI" id="CHEBI:29105"/>
    </ligand>
</feature>
<dbReference type="EMBL" id="MIGC01003583">
    <property type="protein sequence ID" value="PHJ19214.1"/>
    <property type="molecule type" value="Genomic_DNA"/>
</dbReference>
<evidence type="ECO:0000313" key="9">
    <source>
        <dbReference type="Proteomes" id="UP000221165"/>
    </source>
</evidence>
<dbReference type="GO" id="GO:0009086">
    <property type="term" value="P:methionine biosynthetic process"/>
    <property type="evidence" value="ECO:0007669"/>
    <property type="project" value="TreeGrafter"/>
</dbReference>
<keyword evidence="9" id="KW-1185">Reference proteome</keyword>
<name>A0A2C6KSA1_9APIC</name>
<dbReference type="PANTHER" id="PTHR46015:SF1">
    <property type="entry name" value="HOMOCYSTEINE S-METHYLTRANSFERASE-LIKE ISOFORM 1"/>
    <property type="match status" value="1"/>
</dbReference>
<dbReference type="Pfam" id="PF02574">
    <property type="entry name" value="S-methyl_trans"/>
    <property type="match status" value="2"/>
</dbReference>
<feature type="non-terminal residue" evidence="8">
    <location>
        <position position="1"/>
    </location>
</feature>